<gene>
    <name evidence="3" type="ORF">SMC1_08730</name>
</gene>
<comment type="caution">
    <text evidence="3">The sequence shown here is derived from an EMBL/GenBank/DDBJ whole genome shotgun (WGS) entry which is preliminary data.</text>
</comment>
<evidence type="ECO:0000259" key="2">
    <source>
        <dbReference type="Pfam" id="PF01370"/>
    </source>
</evidence>
<dbReference type="EMBL" id="QXIY01000040">
    <property type="protein sequence ID" value="RIE15990.1"/>
    <property type="molecule type" value="Genomic_DNA"/>
</dbReference>
<feature type="domain" description="NAD-dependent epimerase/dehydratase" evidence="2">
    <location>
        <begin position="39"/>
        <end position="249"/>
    </location>
</feature>
<comment type="similarity">
    <text evidence="1">Belongs to the NAD(P)-dependent epimerase/dehydratase family.</text>
</comment>
<reference evidence="3 4" key="1">
    <citation type="submission" date="2018-09" db="EMBL/GenBank/DDBJ databases">
        <title>Discovery and Ecogenomic Context for Candidatus Cryosericales, a Global Caldiserica Order Active in Thawing Permafrost.</title>
        <authorList>
            <person name="Martinez M.A."/>
            <person name="Woodcroft B.J."/>
            <person name="Ignacio Espinoza J.C."/>
            <person name="Zayed A."/>
            <person name="Singleton C.M."/>
            <person name="Boyd J."/>
            <person name="Li Y.-F."/>
            <person name="Purvine S."/>
            <person name="Maughan H."/>
            <person name="Hodgkins S.B."/>
            <person name="Anderson D."/>
            <person name="Sederholm M."/>
            <person name="Temperton B."/>
            <person name="Saleska S.R."/>
            <person name="Tyson G.W."/>
            <person name="Rich V.I."/>
        </authorList>
    </citation>
    <scope>NUCLEOTIDE SEQUENCE [LARGE SCALE GENOMIC DNA]</scope>
    <source>
        <strain evidence="3 4">SMC1</strain>
    </source>
</reference>
<evidence type="ECO:0000313" key="4">
    <source>
        <dbReference type="Proteomes" id="UP000266113"/>
    </source>
</evidence>
<dbReference type="InterPro" id="IPR001509">
    <property type="entry name" value="Epimerase_deHydtase"/>
</dbReference>
<dbReference type="AlphaFoldDB" id="A0A398DM38"/>
<dbReference type="Proteomes" id="UP000266113">
    <property type="component" value="Unassembled WGS sequence"/>
</dbReference>
<organism evidence="3 4">
    <name type="scientific">Candidatus Cryosericum septentrionale</name>
    <dbReference type="NCBI Taxonomy" id="2290913"/>
    <lineage>
        <taxon>Bacteria</taxon>
        <taxon>Pseudomonadati</taxon>
        <taxon>Caldisericota/Cryosericota group</taxon>
        <taxon>Candidatus Cryosericota</taxon>
        <taxon>Candidatus Cryosericia</taxon>
        <taxon>Candidatus Cryosericales</taxon>
        <taxon>Candidatus Cryosericaceae</taxon>
        <taxon>Candidatus Cryosericum</taxon>
    </lineage>
</organism>
<name>A0A398DM38_9BACT</name>
<dbReference type="PANTHER" id="PTHR43000">
    <property type="entry name" value="DTDP-D-GLUCOSE 4,6-DEHYDRATASE-RELATED"/>
    <property type="match status" value="1"/>
</dbReference>
<accession>A0A398DM38</accession>
<proteinExistence type="inferred from homology"/>
<keyword evidence="4" id="KW-1185">Reference proteome</keyword>
<dbReference type="SUPFAM" id="SSF51735">
    <property type="entry name" value="NAD(P)-binding Rossmann-fold domains"/>
    <property type="match status" value="1"/>
</dbReference>
<sequence length="340" mass="36763">MACGISHRFRPRCSPASAEPVQECLRLSSGGIVSATRVALVTGATGFVGGHLAGRLQSDGWETHAIVRPSSDATTLRDVLGSGNVHVHDGSTEGLVDILRNVHPEVVFHLASVFVAEHLTDDVDPLIRSNVLFGVQLLEAMTVAGVLDIVNTGSYSQHYEGREYSPVSLYAATKQAFQDILQFYSEVRGLRAVTLELPDTYGPDDKRSKLLSLLDQVARSGETLQMSPGEQLLDLLHVDDVVHGYEVAADGLLSGHLRSPSQYQLSSGSLVPLKDVVELYRQATGCTVSVVWGGRPYRLREVMEPVSPVPVLPEWQACISLRDGLAALNAESQEDTDGNR</sequence>
<dbReference type="OrthoDB" id="9795415at2"/>
<dbReference type="Pfam" id="PF01370">
    <property type="entry name" value="Epimerase"/>
    <property type="match status" value="1"/>
</dbReference>
<dbReference type="InterPro" id="IPR036291">
    <property type="entry name" value="NAD(P)-bd_dom_sf"/>
</dbReference>
<evidence type="ECO:0000256" key="1">
    <source>
        <dbReference type="ARBA" id="ARBA00007637"/>
    </source>
</evidence>
<dbReference type="Gene3D" id="3.40.50.720">
    <property type="entry name" value="NAD(P)-binding Rossmann-like Domain"/>
    <property type="match status" value="1"/>
</dbReference>
<evidence type="ECO:0000313" key="3">
    <source>
        <dbReference type="EMBL" id="RIE15990.1"/>
    </source>
</evidence>
<protein>
    <submittedName>
        <fullName evidence="3">NAD(P)-dependent oxidoreductase</fullName>
    </submittedName>
</protein>